<gene>
    <name evidence="2" type="ORF">FCALED_LOCUS12971</name>
</gene>
<organism evidence="2 3">
    <name type="scientific">Funneliformis caledonium</name>
    <dbReference type="NCBI Taxonomy" id="1117310"/>
    <lineage>
        <taxon>Eukaryota</taxon>
        <taxon>Fungi</taxon>
        <taxon>Fungi incertae sedis</taxon>
        <taxon>Mucoromycota</taxon>
        <taxon>Glomeromycotina</taxon>
        <taxon>Glomeromycetes</taxon>
        <taxon>Glomerales</taxon>
        <taxon>Glomeraceae</taxon>
        <taxon>Funneliformis</taxon>
    </lineage>
</organism>
<evidence type="ECO:0000313" key="2">
    <source>
        <dbReference type="EMBL" id="CAG8691301.1"/>
    </source>
</evidence>
<comment type="caution">
    <text evidence="2">The sequence shown here is derived from an EMBL/GenBank/DDBJ whole genome shotgun (WGS) entry which is preliminary data.</text>
</comment>
<feature type="region of interest" description="Disordered" evidence="1">
    <location>
        <begin position="1"/>
        <end position="24"/>
    </location>
</feature>
<dbReference type="EMBL" id="CAJVPQ010006957">
    <property type="protein sequence ID" value="CAG8691301.1"/>
    <property type="molecule type" value="Genomic_DNA"/>
</dbReference>
<sequence length="124" mass="13749">IVSTSPTLSAISSEEPVNNSSSTVHPFLRTSVKTAPITLITAKDVVTHEKYRLVSALFSGVEINEGMNSSIYGHFVDVSRSDNLPKHHSQKRASQHHAKIEYTFLETYSNNRGSLLMNSKYIIS</sequence>
<reference evidence="2" key="1">
    <citation type="submission" date="2021-06" db="EMBL/GenBank/DDBJ databases">
        <authorList>
            <person name="Kallberg Y."/>
            <person name="Tangrot J."/>
            <person name="Rosling A."/>
        </authorList>
    </citation>
    <scope>NUCLEOTIDE SEQUENCE</scope>
    <source>
        <strain evidence="2">UK204</strain>
    </source>
</reference>
<name>A0A9N9EUS3_9GLOM</name>
<keyword evidence="3" id="KW-1185">Reference proteome</keyword>
<dbReference type="Proteomes" id="UP000789570">
    <property type="component" value="Unassembled WGS sequence"/>
</dbReference>
<proteinExistence type="predicted"/>
<feature type="non-terminal residue" evidence="2">
    <location>
        <position position="124"/>
    </location>
</feature>
<evidence type="ECO:0000313" key="3">
    <source>
        <dbReference type="Proteomes" id="UP000789570"/>
    </source>
</evidence>
<protein>
    <submittedName>
        <fullName evidence="2">4937_t:CDS:1</fullName>
    </submittedName>
</protein>
<evidence type="ECO:0000256" key="1">
    <source>
        <dbReference type="SAM" id="MobiDB-lite"/>
    </source>
</evidence>
<accession>A0A9N9EUS3</accession>
<dbReference type="AlphaFoldDB" id="A0A9N9EUS3"/>